<dbReference type="STRING" id="658187.LDG_7211"/>
<dbReference type="EMBL" id="JH413824">
    <property type="protein sequence ID" value="EHL30782.1"/>
    <property type="molecule type" value="Genomic_DNA"/>
</dbReference>
<evidence type="ECO:0000313" key="2">
    <source>
        <dbReference type="Proteomes" id="UP000002770"/>
    </source>
</evidence>
<proteinExistence type="predicted"/>
<keyword evidence="2" id="KW-1185">Reference proteome</keyword>
<dbReference type="AlphaFoldDB" id="G9EPK9"/>
<dbReference type="InParanoid" id="G9EPK9"/>
<evidence type="ECO:0000313" key="1">
    <source>
        <dbReference type="EMBL" id="EHL30782.1"/>
    </source>
</evidence>
<dbReference type="HOGENOM" id="CLU_3291763_0_0_6"/>
<reference evidence="1 2" key="1">
    <citation type="journal article" date="2011" name="BMC Genomics">
        <title>Insight into cross-talk between intra-amoebal pathogens.</title>
        <authorList>
            <person name="Gimenez G."/>
            <person name="Bertelli C."/>
            <person name="Moliner C."/>
            <person name="Robert C."/>
            <person name="Raoult D."/>
            <person name="Fournier P.E."/>
            <person name="Greub G."/>
        </authorList>
    </citation>
    <scope>NUCLEOTIDE SEQUENCE [LARGE SCALE GENOMIC DNA]</scope>
    <source>
        <strain evidence="1 2">LLAP12</strain>
    </source>
</reference>
<dbReference type="Proteomes" id="UP000002770">
    <property type="component" value="Unassembled WGS sequence"/>
</dbReference>
<name>G9EPK9_9GAMM</name>
<sequence>MLFFTKHGMENIGIKQCIADDNYSGASLERMKIPSDFNRE</sequence>
<protein>
    <submittedName>
        <fullName evidence="1">Uncharacterized protein</fullName>
    </submittedName>
</protein>
<organism evidence="1 2">
    <name type="scientific">Legionella drancourtii LLAP12</name>
    <dbReference type="NCBI Taxonomy" id="658187"/>
    <lineage>
        <taxon>Bacteria</taxon>
        <taxon>Pseudomonadati</taxon>
        <taxon>Pseudomonadota</taxon>
        <taxon>Gammaproteobacteria</taxon>
        <taxon>Legionellales</taxon>
        <taxon>Legionellaceae</taxon>
        <taxon>Legionella</taxon>
    </lineage>
</organism>
<gene>
    <name evidence="1" type="ORF">LDG_7211</name>
</gene>
<accession>G9EPK9</accession>